<sequence>MAFQDALKELKEFDVNNIDFNTVGTWPILVKSIVWAVVFVGVVVGGYFQLIEPLRLELEKVTAKEQDLRQEFKTKAFKAANLAAYRKQMIEMEETFGALLSQLPTDTEVPGLLEDITEEGVSNGLEITSIQLQPEVRKEFYVELPISIQVKGPYHDLAAFVSGIAGLPRIVTLHDFKIGGAKGGIDLNMSITAKTYRYRDPEVDG</sequence>
<dbReference type="Pfam" id="PF04350">
    <property type="entry name" value="PilO"/>
    <property type="match status" value="1"/>
</dbReference>
<gene>
    <name evidence="2" type="ORF">FHR99_002039</name>
</gene>
<accession>A0A7W4W636</accession>
<feature type="transmembrane region" description="Helical" evidence="1">
    <location>
        <begin position="28"/>
        <end position="50"/>
    </location>
</feature>
<dbReference type="AlphaFoldDB" id="A0A7W4W636"/>
<dbReference type="Gene3D" id="1.10.287.540">
    <property type="entry name" value="Helix hairpin bin"/>
    <property type="match status" value="1"/>
</dbReference>
<proteinExistence type="predicted"/>
<evidence type="ECO:0000256" key="1">
    <source>
        <dbReference type="SAM" id="Phobius"/>
    </source>
</evidence>
<comment type="caution">
    <text evidence="2">The sequence shown here is derived from an EMBL/GenBank/DDBJ whole genome shotgun (WGS) entry which is preliminary data.</text>
</comment>
<dbReference type="InterPro" id="IPR014717">
    <property type="entry name" value="Transl_elong_EF1B/ribsomal_bS6"/>
</dbReference>
<dbReference type="EMBL" id="JACHWY010000002">
    <property type="protein sequence ID" value="MBB3047773.1"/>
    <property type="molecule type" value="Genomic_DNA"/>
</dbReference>
<keyword evidence="3" id="KW-1185">Reference proteome</keyword>
<protein>
    <submittedName>
        <fullName evidence="2">Type IV pilus assembly protein PilO</fullName>
    </submittedName>
</protein>
<dbReference type="PIRSF" id="PIRSF016482">
    <property type="entry name" value="PilO"/>
    <property type="match status" value="1"/>
</dbReference>
<dbReference type="PANTHER" id="PTHR39555:SF1">
    <property type="entry name" value="TYPE IV PILUS INNER MEMBRANE COMPONENT PILO"/>
    <property type="match status" value="1"/>
</dbReference>
<dbReference type="PANTHER" id="PTHR39555">
    <property type="entry name" value="FIMBRIAL ASSEMBLY PROTEIN PILO-LIKE PROTEIN-RELATED"/>
    <property type="match status" value="1"/>
</dbReference>
<dbReference type="Gene3D" id="3.30.70.60">
    <property type="match status" value="1"/>
</dbReference>
<name>A0A7W4W636_9GAMM</name>
<keyword evidence="1" id="KW-0812">Transmembrane</keyword>
<evidence type="ECO:0000313" key="3">
    <source>
        <dbReference type="Proteomes" id="UP000537130"/>
    </source>
</evidence>
<dbReference type="InterPro" id="IPR007445">
    <property type="entry name" value="PilO"/>
</dbReference>
<dbReference type="GO" id="GO:0043683">
    <property type="term" value="P:type IV pilus assembly"/>
    <property type="evidence" value="ECO:0007669"/>
    <property type="project" value="InterPro"/>
</dbReference>
<dbReference type="Proteomes" id="UP000537130">
    <property type="component" value="Unassembled WGS sequence"/>
</dbReference>
<dbReference type="GO" id="GO:0043107">
    <property type="term" value="P:type IV pilus-dependent motility"/>
    <property type="evidence" value="ECO:0007669"/>
    <property type="project" value="InterPro"/>
</dbReference>
<organism evidence="2 3">
    <name type="scientific">Litorivivens lipolytica</name>
    <dbReference type="NCBI Taxonomy" id="1524264"/>
    <lineage>
        <taxon>Bacteria</taxon>
        <taxon>Pseudomonadati</taxon>
        <taxon>Pseudomonadota</taxon>
        <taxon>Gammaproteobacteria</taxon>
        <taxon>Litorivivens</taxon>
    </lineage>
</organism>
<evidence type="ECO:0000313" key="2">
    <source>
        <dbReference type="EMBL" id="MBB3047773.1"/>
    </source>
</evidence>
<keyword evidence="1" id="KW-0472">Membrane</keyword>
<keyword evidence="1" id="KW-1133">Transmembrane helix</keyword>
<dbReference type="RefSeq" id="WP_183410531.1">
    <property type="nucleotide sequence ID" value="NZ_JACHWY010000002.1"/>
</dbReference>
<reference evidence="2 3" key="1">
    <citation type="submission" date="2020-08" db="EMBL/GenBank/DDBJ databases">
        <title>Genomic Encyclopedia of Type Strains, Phase III (KMG-III): the genomes of soil and plant-associated and newly described type strains.</title>
        <authorList>
            <person name="Whitman W."/>
        </authorList>
    </citation>
    <scope>NUCLEOTIDE SEQUENCE [LARGE SCALE GENOMIC DNA]</scope>
    <source>
        <strain evidence="2 3">CECT 8654</strain>
    </source>
</reference>